<organism evidence="1 2">
    <name type="scientific">Gloeophyllum trabeum (strain ATCC 11539 / FP-39264 / Madison 617)</name>
    <name type="common">Brown rot fungus</name>
    <dbReference type="NCBI Taxonomy" id="670483"/>
    <lineage>
        <taxon>Eukaryota</taxon>
        <taxon>Fungi</taxon>
        <taxon>Dikarya</taxon>
        <taxon>Basidiomycota</taxon>
        <taxon>Agaricomycotina</taxon>
        <taxon>Agaricomycetes</taxon>
        <taxon>Gloeophyllales</taxon>
        <taxon>Gloeophyllaceae</taxon>
        <taxon>Gloeophyllum</taxon>
    </lineage>
</organism>
<dbReference type="GO" id="GO:0005506">
    <property type="term" value="F:iron ion binding"/>
    <property type="evidence" value="ECO:0007669"/>
    <property type="project" value="InterPro"/>
</dbReference>
<dbReference type="HOGENOM" id="CLU_001570_5_11_1"/>
<dbReference type="InterPro" id="IPR036396">
    <property type="entry name" value="Cyt_P450_sf"/>
</dbReference>
<dbReference type="EMBL" id="KB469301">
    <property type="protein sequence ID" value="EPQ55920.1"/>
    <property type="molecule type" value="Genomic_DNA"/>
</dbReference>
<reference evidence="1 2" key="1">
    <citation type="journal article" date="2012" name="Science">
        <title>The Paleozoic origin of enzymatic lignin decomposition reconstructed from 31 fungal genomes.</title>
        <authorList>
            <person name="Floudas D."/>
            <person name="Binder M."/>
            <person name="Riley R."/>
            <person name="Barry K."/>
            <person name="Blanchette R.A."/>
            <person name="Henrissat B."/>
            <person name="Martinez A.T."/>
            <person name="Otillar R."/>
            <person name="Spatafora J.W."/>
            <person name="Yadav J.S."/>
            <person name="Aerts A."/>
            <person name="Benoit I."/>
            <person name="Boyd A."/>
            <person name="Carlson A."/>
            <person name="Copeland A."/>
            <person name="Coutinho P.M."/>
            <person name="de Vries R.P."/>
            <person name="Ferreira P."/>
            <person name="Findley K."/>
            <person name="Foster B."/>
            <person name="Gaskell J."/>
            <person name="Glotzer D."/>
            <person name="Gorecki P."/>
            <person name="Heitman J."/>
            <person name="Hesse C."/>
            <person name="Hori C."/>
            <person name="Igarashi K."/>
            <person name="Jurgens J.A."/>
            <person name="Kallen N."/>
            <person name="Kersten P."/>
            <person name="Kohler A."/>
            <person name="Kuees U."/>
            <person name="Kumar T.K.A."/>
            <person name="Kuo A."/>
            <person name="LaButti K."/>
            <person name="Larrondo L.F."/>
            <person name="Lindquist E."/>
            <person name="Ling A."/>
            <person name="Lombard V."/>
            <person name="Lucas S."/>
            <person name="Lundell T."/>
            <person name="Martin R."/>
            <person name="McLaughlin D.J."/>
            <person name="Morgenstern I."/>
            <person name="Morin E."/>
            <person name="Murat C."/>
            <person name="Nagy L.G."/>
            <person name="Nolan M."/>
            <person name="Ohm R.A."/>
            <person name="Patyshakuliyeva A."/>
            <person name="Rokas A."/>
            <person name="Ruiz-Duenas F.J."/>
            <person name="Sabat G."/>
            <person name="Salamov A."/>
            <person name="Samejima M."/>
            <person name="Schmutz J."/>
            <person name="Slot J.C."/>
            <person name="St John F."/>
            <person name="Stenlid J."/>
            <person name="Sun H."/>
            <person name="Sun S."/>
            <person name="Syed K."/>
            <person name="Tsang A."/>
            <person name="Wiebenga A."/>
            <person name="Young D."/>
            <person name="Pisabarro A."/>
            <person name="Eastwood D.C."/>
            <person name="Martin F."/>
            <person name="Cullen D."/>
            <person name="Grigoriev I.V."/>
            <person name="Hibbett D.S."/>
        </authorList>
    </citation>
    <scope>NUCLEOTIDE SEQUENCE [LARGE SCALE GENOMIC DNA]</scope>
    <source>
        <strain evidence="1 2">ATCC 11539</strain>
    </source>
</reference>
<dbReference type="GO" id="GO:0004497">
    <property type="term" value="F:monooxygenase activity"/>
    <property type="evidence" value="ECO:0007669"/>
    <property type="project" value="InterPro"/>
</dbReference>
<dbReference type="Proteomes" id="UP000030669">
    <property type="component" value="Unassembled WGS sequence"/>
</dbReference>
<feature type="non-terminal residue" evidence="1">
    <location>
        <position position="1"/>
    </location>
</feature>
<dbReference type="GeneID" id="19306035"/>
<evidence type="ECO:0000313" key="2">
    <source>
        <dbReference type="Proteomes" id="UP000030669"/>
    </source>
</evidence>
<dbReference type="GO" id="GO:0020037">
    <property type="term" value="F:heme binding"/>
    <property type="evidence" value="ECO:0007669"/>
    <property type="project" value="InterPro"/>
</dbReference>
<sequence length="87" mass="9536">KPKRWLSPLPDNVREAHDPGIYASLMNFFGGARACISQVYHGQPTKIFLATLIRAFTFSRSARDIEGLMGNTLTPSMEGSSTFGAQC</sequence>
<evidence type="ECO:0000313" key="1">
    <source>
        <dbReference type="EMBL" id="EPQ55920.1"/>
    </source>
</evidence>
<name>S7RN84_GLOTA</name>
<dbReference type="KEGG" id="gtr:GLOTRDRAFT_41199"/>
<evidence type="ECO:0008006" key="3">
    <source>
        <dbReference type="Google" id="ProtNLM"/>
    </source>
</evidence>
<accession>S7RN84</accession>
<dbReference type="Gene3D" id="1.10.630.10">
    <property type="entry name" value="Cytochrome P450"/>
    <property type="match status" value="1"/>
</dbReference>
<keyword evidence="2" id="KW-1185">Reference proteome</keyword>
<dbReference type="RefSeq" id="XP_007865538.1">
    <property type="nucleotide sequence ID" value="XM_007867347.1"/>
</dbReference>
<dbReference type="OMA" id="TWRLERW"/>
<proteinExistence type="predicted"/>
<dbReference type="STRING" id="670483.S7RN84"/>
<dbReference type="OrthoDB" id="1470350at2759"/>
<dbReference type="AlphaFoldDB" id="S7RN84"/>
<protein>
    <recommendedName>
        <fullName evidence="3">Cytochrome P450</fullName>
    </recommendedName>
</protein>
<gene>
    <name evidence="1" type="ORF">GLOTRDRAFT_41199</name>
</gene>
<dbReference type="GO" id="GO:0016705">
    <property type="term" value="F:oxidoreductase activity, acting on paired donors, with incorporation or reduction of molecular oxygen"/>
    <property type="evidence" value="ECO:0007669"/>
    <property type="project" value="InterPro"/>
</dbReference>